<reference evidence="2" key="1">
    <citation type="submission" date="2016-03" db="EMBL/GenBank/DDBJ databases">
        <title>Mechanisms controlling the formation of the plant cell surface in tip-growing cells are functionally conserved among land plants.</title>
        <authorList>
            <person name="Honkanen S."/>
            <person name="Jones V.A."/>
            <person name="Morieri G."/>
            <person name="Champion C."/>
            <person name="Hetherington A.J."/>
            <person name="Kelly S."/>
            <person name="Saint-Marcoux D."/>
            <person name="Proust H."/>
            <person name="Prescott H."/>
            <person name="Dolan L."/>
        </authorList>
    </citation>
    <scope>NUCLEOTIDE SEQUENCE [LARGE SCALE GENOMIC DNA]</scope>
    <source>
        <tissue evidence="2">Whole gametophyte</tissue>
    </source>
</reference>
<feature type="compositionally biased region" description="Basic and acidic residues" evidence="1">
    <location>
        <begin position="224"/>
        <end position="235"/>
    </location>
</feature>
<feature type="compositionally biased region" description="Low complexity" evidence="1">
    <location>
        <begin position="285"/>
        <end position="294"/>
    </location>
</feature>
<dbReference type="Proteomes" id="UP000077202">
    <property type="component" value="Unassembled WGS sequence"/>
</dbReference>
<evidence type="ECO:0000313" key="2">
    <source>
        <dbReference type="EMBL" id="OAE19153.1"/>
    </source>
</evidence>
<feature type="compositionally biased region" description="Basic and acidic residues" evidence="1">
    <location>
        <begin position="107"/>
        <end position="117"/>
    </location>
</feature>
<organism evidence="2 3">
    <name type="scientific">Marchantia polymorpha subsp. ruderalis</name>
    <dbReference type="NCBI Taxonomy" id="1480154"/>
    <lineage>
        <taxon>Eukaryota</taxon>
        <taxon>Viridiplantae</taxon>
        <taxon>Streptophyta</taxon>
        <taxon>Embryophyta</taxon>
        <taxon>Marchantiophyta</taxon>
        <taxon>Marchantiopsida</taxon>
        <taxon>Marchantiidae</taxon>
        <taxon>Marchantiales</taxon>
        <taxon>Marchantiaceae</taxon>
        <taxon>Marchantia</taxon>
    </lineage>
</organism>
<evidence type="ECO:0000256" key="1">
    <source>
        <dbReference type="SAM" id="MobiDB-lite"/>
    </source>
</evidence>
<sequence>MEFDVGGKSAGYSAYGEGSLASDLRADECLRRSGTSPIRRPADCEETRFLAVGMELRVRRHVDHPGRYVRDNEVDTDAEDSPTSTPPGQQDAGRDTSAARVPRKRRWREEPEKEQHQESAALTRKRPLHEICSRPKQKARRLLLPASSAETATIATEKGSPSPEKDGTARTAEGSVDHPTPSAEERRPSGQELPRAARMSVPPTHRRLPVDRRPLADVDLCLRIGRESSPTHRQDSPPVQRRKGKEPAEDPPSVQGPSGQGPPAVRSPGYAPKILPLEDDEEGGSTESVSGSGSTEEEEEELVGAPAALCEQVVPLLRYLDRKIEKYADPRQPGSYVELVRRRTRTKVHRSR</sequence>
<feature type="compositionally biased region" description="Low complexity" evidence="1">
    <location>
        <begin position="146"/>
        <end position="157"/>
    </location>
</feature>
<keyword evidence="3" id="KW-1185">Reference proteome</keyword>
<gene>
    <name evidence="2" type="ORF">AXG93_3673s1010</name>
</gene>
<feature type="compositionally biased region" description="Low complexity" evidence="1">
    <location>
        <begin position="251"/>
        <end position="263"/>
    </location>
</feature>
<feature type="region of interest" description="Disordered" evidence="1">
    <location>
        <begin position="67"/>
        <end position="307"/>
    </location>
</feature>
<accession>A0A176VFD4</accession>
<name>A0A176VFD4_MARPO</name>
<evidence type="ECO:0000313" key="3">
    <source>
        <dbReference type="Proteomes" id="UP000077202"/>
    </source>
</evidence>
<comment type="caution">
    <text evidence="2">The sequence shown here is derived from an EMBL/GenBank/DDBJ whole genome shotgun (WGS) entry which is preliminary data.</text>
</comment>
<dbReference type="EMBL" id="LVLJ01003918">
    <property type="protein sequence ID" value="OAE19153.1"/>
    <property type="molecule type" value="Genomic_DNA"/>
</dbReference>
<dbReference type="AlphaFoldDB" id="A0A176VFD4"/>
<proteinExistence type="predicted"/>
<protein>
    <submittedName>
        <fullName evidence="2">Uncharacterized protein</fullName>
    </submittedName>
</protein>